<dbReference type="OrthoDB" id="3264316at2759"/>
<feature type="compositionally biased region" description="Low complexity" evidence="1">
    <location>
        <begin position="69"/>
        <end position="80"/>
    </location>
</feature>
<dbReference type="EMBL" id="VDEP01000471">
    <property type="protein sequence ID" value="KAA1076243.1"/>
    <property type="molecule type" value="Genomic_DNA"/>
</dbReference>
<evidence type="ECO:0000313" key="2">
    <source>
        <dbReference type="EMBL" id="KAA1076243.1"/>
    </source>
</evidence>
<feature type="region of interest" description="Disordered" evidence="1">
    <location>
        <begin position="1"/>
        <end position="162"/>
    </location>
</feature>
<feature type="compositionally biased region" description="Basic and acidic residues" evidence="1">
    <location>
        <begin position="133"/>
        <end position="146"/>
    </location>
</feature>
<proteinExistence type="predicted"/>
<sequence>MASQTPKSTQNDPSGDKNTEGYSTDHSQTQRRRSSRASSLVIAPNMVAPSSDSRVRLKRPAPHKRPAEAEPSSNSESAVEIQSRSEDNRESESEAPPSKSKPKKKKQRQQTTSAKKKTTAPASKKKGKSKKVTSVEKEQDPAHDYEQDTDEGSVEIKPRGQKRKKAIEFPIEDFFFPPTWKAGDPEGVNLNFKCRWCKVVYRGHEHTNGNLVCHRDGFTQAGKSDRGCPNREQAKKSGIKLPPSVAELRQLGAIPAKQKGISEFLQTQPIFVNRVLNQLIMIWQIRQALPWSRIEDPYLRAAFQYANRKSILYGRRWSADESKKLYSMLKRHVFDELNSLDTKFSLVHDVWTTKGNRFAFIGAAIAYIDPNWQYVLRHLTLKMIPWKHAAQTTDSGSNNNTMATAMYALLYKQSGATGTRTQDPEHRSDESGWNPTSMHVRCFCHKLALIVNAGLKALSVKTLPPAKTKRSVLGFFPVLGQLIEEEEEPESPEKPTSEKGPPAAHLEEYDAGSESDYGNADEETSEDDGDDHGDSEPESQENSPTGKHIKSTRLVELTQKLDSVIKQITRSAAQRSNFEQTAEKLKVKVAPLIAGYGIRWNIRYQSYQKAIDARVVIDHILKEDQETNQAGQFDDVLFTPRDWKEIDNLNAELEMEGDSATGTHVIPKYLELKENLDEKIKTSTESDSLYPMYQAMFKRVDKYLDEAMQCETLVLATMMHPCFRLHLFELVFGANSPEVTNSLKLLKRKYLDTEAQQKQLASLKNPIDPDVVIIEKLPNPLPVGTSLMSRLASRITAQPPKESNEVQAYLTADLSFKEGAIDDKKTPLLWWKVHIVSLF</sequence>
<dbReference type="PANTHER" id="PTHR47501">
    <property type="entry name" value="TRANSPOSASE-RELATED"/>
    <property type="match status" value="1"/>
</dbReference>
<protein>
    <recommendedName>
        <fullName evidence="6">HAT C-terminal dimerisation domain-containing protein</fullName>
    </recommendedName>
</protein>
<evidence type="ECO:0000313" key="5">
    <source>
        <dbReference type="Proteomes" id="UP000325313"/>
    </source>
</evidence>
<comment type="caution">
    <text evidence="2">The sequence shown here is derived from an EMBL/GenBank/DDBJ whole genome shotgun (WGS) entry which is preliminary data.</text>
</comment>
<keyword evidence="4" id="KW-1185">Reference proteome</keyword>
<dbReference type="AlphaFoldDB" id="A0A5B0MJ72"/>
<dbReference type="InterPro" id="IPR012337">
    <property type="entry name" value="RNaseH-like_sf"/>
</dbReference>
<evidence type="ECO:0008006" key="6">
    <source>
        <dbReference type="Google" id="ProtNLM"/>
    </source>
</evidence>
<evidence type="ECO:0000313" key="3">
    <source>
        <dbReference type="EMBL" id="KAA1091616.1"/>
    </source>
</evidence>
<feature type="compositionally biased region" description="Basic residues" evidence="1">
    <location>
        <begin position="100"/>
        <end position="131"/>
    </location>
</feature>
<feature type="region of interest" description="Disordered" evidence="1">
    <location>
        <begin position="484"/>
        <end position="553"/>
    </location>
</feature>
<dbReference type="EMBL" id="VSWC01000092">
    <property type="protein sequence ID" value="KAA1091616.1"/>
    <property type="molecule type" value="Genomic_DNA"/>
</dbReference>
<dbReference type="PANTHER" id="PTHR47501:SF5">
    <property type="entry name" value="HAT C-TERMINAL DIMERISATION DOMAIN-CONTAINING PROTEIN"/>
    <property type="match status" value="1"/>
</dbReference>
<organism evidence="2 5">
    <name type="scientific">Puccinia graminis f. sp. tritici</name>
    <dbReference type="NCBI Taxonomy" id="56615"/>
    <lineage>
        <taxon>Eukaryota</taxon>
        <taxon>Fungi</taxon>
        <taxon>Dikarya</taxon>
        <taxon>Basidiomycota</taxon>
        <taxon>Pucciniomycotina</taxon>
        <taxon>Pucciniomycetes</taxon>
        <taxon>Pucciniales</taxon>
        <taxon>Pucciniaceae</taxon>
        <taxon>Puccinia</taxon>
    </lineage>
</organism>
<feature type="compositionally biased region" description="Polar residues" evidence="1">
    <location>
        <begin position="1"/>
        <end position="13"/>
    </location>
</feature>
<name>A0A5B0MJ72_PUCGR</name>
<feature type="compositionally biased region" description="Basic and acidic residues" evidence="1">
    <location>
        <begin position="83"/>
        <end position="92"/>
    </location>
</feature>
<dbReference type="SUPFAM" id="SSF53098">
    <property type="entry name" value="Ribonuclease H-like"/>
    <property type="match status" value="1"/>
</dbReference>
<dbReference type="Proteomes" id="UP000325313">
    <property type="component" value="Unassembled WGS sequence"/>
</dbReference>
<feature type="compositionally biased region" description="Acidic residues" evidence="1">
    <location>
        <begin position="509"/>
        <end position="539"/>
    </location>
</feature>
<reference evidence="4 5" key="1">
    <citation type="submission" date="2019-05" db="EMBL/GenBank/DDBJ databases">
        <title>Emergence of the Ug99 lineage of the wheat stem rust pathogen through somatic hybridization.</title>
        <authorList>
            <person name="Li F."/>
            <person name="Upadhyaya N.M."/>
            <person name="Sperschneider J."/>
            <person name="Matny O."/>
            <person name="Nguyen-Phuc H."/>
            <person name="Mago R."/>
            <person name="Raley C."/>
            <person name="Miller M.E."/>
            <person name="Silverstein K.A.T."/>
            <person name="Henningsen E."/>
            <person name="Hirsch C.D."/>
            <person name="Visser B."/>
            <person name="Pretorius Z.A."/>
            <person name="Steffenson B.J."/>
            <person name="Schwessinger B."/>
            <person name="Dodds P.N."/>
            <person name="Figueroa M."/>
        </authorList>
    </citation>
    <scope>NUCLEOTIDE SEQUENCE [LARGE SCALE GENOMIC DNA]</scope>
    <source>
        <strain evidence="3">21-0</strain>
        <strain evidence="2 5">Ug99</strain>
    </source>
</reference>
<dbReference type="Proteomes" id="UP000324748">
    <property type="component" value="Unassembled WGS sequence"/>
</dbReference>
<evidence type="ECO:0000313" key="4">
    <source>
        <dbReference type="Proteomes" id="UP000324748"/>
    </source>
</evidence>
<accession>A0A5B0MJ72</accession>
<evidence type="ECO:0000256" key="1">
    <source>
        <dbReference type="SAM" id="MobiDB-lite"/>
    </source>
</evidence>
<gene>
    <name evidence="3" type="ORF">PGT21_036243</name>
    <name evidence="2" type="ORF">PGTUg99_037455</name>
</gene>